<comment type="similarity">
    <text evidence="2">Belongs to the GSP L family.</text>
</comment>
<dbReference type="InterPro" id="IPR043129">
    <property type="entry name" value="ATPase_NBD"/>
</dbReference>
<evidence type="ECO:0000313" key="13">
    <source>
        <dbReference type="Proteomes" id="UP001185068"/>
    </source>
</evidence>
<feature type="domain" description="GspL cytoplasmic actin-ATPase-like" evidence="10">
    <location>
        <begin position="12"/>
        <end position="219"/>
    </location>
</feature>
<keyword evidence="8" id="KW-1133">Transmembrane helix</keyword>
<evidence type="ECO:0000256" key="6">
    <source>
        <dbReference type="ARBA" id="ARBA00022692"/>
    </source>
</evidence>
<dbReference type="Pfam" id="PF12693">
    <property type="entry name" value="GspL_C"/>
    <property type="match status" value="1"/>
</dbReference>
<evidence type="ECO:0000256" key="3">
    <source>
        <dbReference type="ARBA" id="ARBA00022448"/>
    </source>
</evidence>
<evidence type="ECO:0000256" key="2">
    <source>
        <dbReference type="ARBA" id="ARBA00005318"/>
    </source>
</evidence>
<evidence type="ECO:0000313" key="12">
    <source>
        <dbReference type="EMBL" id="MDR9948760.1"/>
    </source>
</evidence>
<organism evidence="12 13">
    <name type="scientific">Enterobacter sichuanensis</name>
    <dbReference type="NCBI Taxonomy" id="2071710"/>
    <lineage>
        <taxon>Bacteria</taxon>
        <taxon>Pseudomonadati</taxon>
        <taxon>Pseudomonadota</taxon>
        <taxon>Gammaproteobacteria</taxon>
        <taxon>Enterobacterales</taxon>
        <taxon>Enterobacteriaceae</taxon>
        <taxon>Enterobacter</taxon>
        <taxon>Enterobacter cloacae complex</taxon>
    </lineage>
</organism>
<keyword evidence="6" id="KW-0812">Transmembrane</keyword>
<feature type="domain" description="GspL periplasmic" evidence="11">
    <location>
        <begin position="244"/>
        <end position="368"/>
    </location>
</feature>
<accession>A0AAE4J1N0</accession>
<keyword evidence="5" id="KW-0997">Cell inner membrane</keyword>
<dbReference type="Pfam" id="PF05134">
    <property type="entry name" value="T2SSL"/>
    <property type="match status" value="1"/>
</dbReference>
<keyword evidence="9" id="KW-0472">Membrane</keyword>
<dbReference type="Gene3D" id="3.30.420.370">
    <property type="match status" value="1"/>
</dbReference>
<keyword evidence="7" id="KW-0653">Protein transport</keyword>
<dbReference type="GO" id="GO:0015628">
    <property type="term" value="P:protein secretion by the type II secretion system"/>
    <property type="evidence" value="ECO:0007669"/>
    <property type="project" value="InterPro"/>
</dbReference>
<dbReference type="Gene3D" id="3.30.420.380">
    <property type="match status" value="1"/>
</dbReference>
<name>A0AAE4J1N0_9ENTR</name>
<comment type="subcellular location">
    <subcellularLocation>
        <location evidence="1">Cell inner membrane</location>
        <topology evidence="1">Single-pass membrane protein</topology>
    </subcellularLocation>
</comment>
<evidence type="ECO:0000259" key="11">
    <source>
        <dbReference type="Pfam" id="PF12693"/>
    </source>
</evidence>
<gene>
    <name evidence="12" type="primary">gspL</name>
    <name evidence="12" type="ORF">MX989_22165</name>
</gene>
<keyword evidence="4" id="KW-1003">Cell membrane</keyword>
<evidence type="ECO:0000256" key="1">
    <source>
        <dbReference type="ARBA" id="ARBA00004377"/>
    </source>
</evidence>
<comment type="caution">
    <text evidence="12">The sequence shown here is derived from an EMBL/GenBank/DDBJ whole genome shotgun (WGS) entry which is preliminary data.</text>
</comment>
<evidence type="ECO:0000259" key="10">
    <source>
        <dbReference type="Pfam" id="PF05134"/>
    </source>
</evidence>
<dbReference type="InterPro" id="IPR007812">
    <property type="entry name" value="T2SS_protein-GspL"/>
</dbReference>
<proteinExistence type="inferred from homology"/>
<sequence>MTSKTPPDTARLLIRLNSEPTLPVEWTLFDGGGHGEIHSLPREKLAELSGISAARVTHLLIPVEKATCRTLTVLDEKDVLSDRQLHWLADETLDEDAPALHWTLLSRAGTTLTVVGVEKVWLEEELAALSACGLNVTHATLDVLCLPNVENGWAVLKEDDTWLVRTHENYVSRLTGAWLTHLLQHFPPRQLTHYGELSAPCANASGKPECHIMSLYPQREIANLLHDSVLPPVAFSPWTSRLKRIALCCVVLTAAVALLTQLFSWWQLQQREIQLKDNLTQQWQRYIPENRHSNNLRSYLPEQLRQRSPAPLMLLLRLQSSLARFPDIALEGVSYNPQQKSLRLFLYAAEENQIQQFIKENTLGFSLTIDKHEQGKWTLRND</sequence>
<reference evidence="12" key="1">
    <citation type="submission" date="2022-11" db="EMBL/GenBank/DDBJ databases">
        <title>blaNDM-1 and qnrB1 co-producing ST413 Enterobacter.</title>
        <authorList>
            <person name="Halder G."/>
            <person name="Chaudhuri B."/>
            <person name="Dutta S."/>
        </authorList>
    </citation>
    <scope>NUCLEOTIDE SEQUENCE</scope>
    <source>
        <strain evidence="12">PEER684</strain>
    </source>
</reference>
<dbReference type="GO" id="GO:0015627">
    <property type="term" value="C:type II protein secretion system complex"/>
    <property type="evidence" value="ECO:0007669"/>
    <property type="project" value="InterPro"/>
</dbReference>
<dbReference type="Proteomes" id="UP001185068">
    <property type="component" value="Unassembled WGS sequence"/>
</dbReference>
<evidence type="ECO:0000256" key="4">
    <source>
        <dbReference type="ARBA" id="ARBA00022475"/>
    </source>
</evidence>
<dbReference type="InterPro" id="IPR024230">
    <property type="entry name" value="GspL_cyto_dom"/>
</dbReference>
<dbReference type="EMBL" id="JALLIR010000001">
    <property type="protein sequence ID" value="MDR9948760.1"/>
    <property type="molecule type" value="Genomic_DNA"/>
</dbReference>
<evidence type="ECO:0000256" key="9">
    <source>
        <dbReference type="ARBA" id="ARBA00023136"/>
    </source>
</evidence>
<protein>
    <submittedName>
        <fullName evidence="12">Type II secretion system protein GspL</fullName>
    </submittedName>
</protein>
<dbReference type="AlphaFoldDB" id="A0AAE4J1N0"/>
<dbReference type="SUPFAM" id="SSF53067">
    <property type="entry name" value="Actin-like ATPase domain"/>
    <property type="match status" value="2"/>
</dbReference>
<dbReference type="GO" id="GO:0009276">
    <property type="term" value="C:Gram-negative-bacterium-type cell wall"/>
    <property type="evidence" value="ECO:0007669"/>
    <property type="project" value="InterPro"/>
</dbReference>
<evidence type="ECO:0000256" key="7">
    <source>
        <dbReference type="ARBA" id="ARBA00022927"/>
    </source>
</evidence>
<dbReference type="GO" id="GO:0005886">
    <property type="term" value="C:plasma membrane"/>
    <property type="evidence" value="ECO:0007669"/>
    <property type="project" value="UniProtKB-SubCell"/>
</dbReference>
<dbReference type="NCBIfam" id="TIGR01709">
    <property type="entry name" value="typeII_sec_gspL"/>
    <property type="match status" value="1"/>
</dbReference>
<keyword evidence="3" id="KW-0813">Transport</keyword>
<evidence type="ECO:0000256" key="8">
    <source>
        <dbReference type="ARBA" id="ARBA00022989"/>
    </source>
</evidence>
<evidence type="ECO:0000256" key="5">
    <source>
        <dbReference type="ARBA" id="ARBA00022519"/>
    </source>
</evidence>
<dbReference type="InterPro" id="IPR025691">
    <property type="entry name" value="GspL_pp_dom"/>
</dbReference>
<dbReference type="CDD" id="cd24017">
    <property type="entry name" value="ASKHA_T2SSL_N"/>
    <property type="match status" value="1"/>
</dbReference>
<dbReference type="RefSeq" id="WP_059387129.1">
    <property type="nucleotide sequence ID" value="NZ_JACWFD010000032.1"/>
</dbReference>